<accession>A0A1S2YWU2</accession>
<gene>
    <name evidence="2" type="primary">LOC101507776</name>
</gene>
<dbReference type="PaxDb" id="3827-XP_004511202.1"/>
<reference evidence="2" key="2">
    <citation type="submission" date="2025-08" db="UniProtKB">
        <authorList>
            <consortium name="RefSeq"/>
        </authorList>
    </citation>
    <scope>IDENTIFICATION</scope>
    <source>
        <tissue evidence="2">Etiolated seedlings</tissue>
    </source>
</reference>
<dbReference type="AlphaFoldDB" id="A0A1S2YWU2"/>
<dbReference type="RefSeq" id="XP_004511202.1">
    <property type="nucleotide sequence ID" value="XM_004511145.1"/>
</dbReference>
<protein>
    <submittedName>
        <fullName evidence="2">Uncharacterized protein LOC101507776</fullName>
    </submittedName>
</protein>
<dbReference type="KEGG" id="cam:101507776"/>
<keyword evidence="1" id="KW-1185">Reference proteome</keyword>
<dbReference type="CDD" id="cd22744">
    <property type="entry name" value="OTU"/>
    <property type="match status" value="1"/>
</dbReference>
<dbReference type="OrthoDB" id="1915076at2759"/>
<organism evidence="1 2">
    <name type="scientific">Cicer arietinum</name>
    <name type="common">Chickpea</name>
    <name type="synonym">Garbanzo</name>
    <dbReference type="NCBI Taxonomy" id="3827"/>
    <lineage>
        <taxon>Eukaryota</taxon>
        <taxon>Viridiplantae</taxon>
        <taxon>Streptophyta</taxon>
        <taxon>Embryophyta</taxon>
        <taxon>Tracheophyta</taxon>
        <taxon>Spermatophyta</taxon>
        <taxon>Magnoliopsida</taxon>
        <taxon>eudicotyledons</taxon>
        <taxon>Gunneridae</taxon>
        <taxon>Pentapetalae</taxon>
        <taxon>rosids</taxon>
        <taxon>fabids</taxon>
        <taxon>Fabales</taxon>
        <taxon>Fabaceae</taxon>
        <taxon>Papilionoideae</taxon>
        <taxon>50 kb inversion clade</taxon>
        <taxon>NPAAA clade</taxon>
        <taxon>Hologalegina</taxon>
        <taxon>IRL clade</taxon>
        <taxon>Cicereae</taxon>
        <taxon>Cicer</taxon>
    </lineage>
</organism>
<evidence type="ECO:0000313" key="2">
    <source>
        <dbReference type="RefSeq" id="XP_004511202.1"/>
    </source>
</evidence>
<reference evidence="1" key="1">
    <citation type="journal article" date="2013" name="Nat. Biotechnol.">
        <title>Draft genome sequence of chickpea (Cicer arietinum) provides a resource for trait improvement.</title>
        <authorList>
            <person name="Varshney R.K."/>
            <person name="Song C."/>
            <person name="Saxena R.K."/>
            <person name="Azam S."/>
            <person name="Yu S."/>
            <person name="Sharpe A.G."/>
            <person name="Cannon S."/>
            <person name="Baek J."/>
            <person name="Rosen B.D."/>
            <person name="Tar'an B."/>
            <person name="Millan T."/>
            <person name="Zhang X."/>
            <person name="Ramsay L.D."/>
            <person name="Iwata A."/>
            <person name="Wang Y."/>
            <person name="Nelson W."/>
            <person name="Farmer A.D."/>
            <person name="Gaur P.M."/>
            <person name="Soderlund C."/>
            <person name="Penmetsa R.V."/>
            <person name="Xu C."/>
            <person name="Bharti A.K."/>
            <person name="He W."/>
            <person name="Winter P."/>
            <person name="Zhao S."/>
            <person name="Hane J.K."/>
            <person name="Carrasquilla-Garcia N."/>
            <person name="Condie J.A."/>
            <person name="Upadhyaya H.D."/>
            <person name="Luo M.C."/>
            <person name="Thudi M."/>
            <person name="Gowda C.L."/>
            <person name="Singh N.P."/>
            <person name="Lichtenzveig J."/>
            <person name="Gali K.K."/>
            <person name="Rubio J."/>
            <person name="Nadarajan N."/>
            <person name="Dolezel J."/>
            <person name="Bansal K.C."/>
            <person name="Xu X."/>
            <person name="Edwards D."/>
            <person name="Zhang G."/>
            <person name="Kahl G."/>
            <person name="Gil J."/>
            <person name="Singh K.B."/>
            <person name="Datta S.K."/>
            <person name="Jackson S.A."/>
            <person name="Wang J."/>
            <person name="Cook D.R."/>
        </authorList>
    </citation>
    <scope>NUCLEOTIDE SEQUENCE [LARGE SCALE GENOMIC DNA]</scope>
    <source>
        <strain evidence="1">cv. CDC Frontier</strain>
    </source>
</reference>
<evidence type="ECO:0000313" key="1">
    <source>
        <dbReference type="Proteomes" id="UP000087171"/>
    </source>
</evidence>
<sequence length="181" mass="21088">MVNRHYFFNWYQSIRQSYRIHFPTFIHQYIEDIIGVVLDGNCGFRAIATLLGWTEESWLLVRTQLDKEINLHQDIYSNVFDNSVESMQNSLKISGMGPQEKDKWMIMPDLGYVIATRYSVILVSLSRNLNMTLFLLNKAPPQDSSLISLLAIGFVNESHWVQIKLKSDCPLPPTSQKWRDF</sequence>
<dbReference type="Proteomes" id="UP000087171">
    <property type="component" value="Chromosome Ca7"/>
</dbReference>
<dbReference type="GeneID" id="101507776"/>
<proteinExistence type="predicted"/>
<name>A0A1S2YWU2_CICAR</name>